<organism evidence="3 4">
    <name type="scientific">Demequina muriae</name>
    <dbReference type="NCBI Taxonomy" id="3051664"/>
    <lineage>
        <taxon>Bacteria</taxon>
        <taxon>Bacillati</taxon>
        <taxon>Actinomycetota</taxon>
        <taxon>Actinomycetes</taxon>
        <taxon>Micrococcales</taxon>
        <taxon>Demequinaceae</taxon>
        <taxon>Demequina</taxon>
    </lineage>
</organism>
<comment type="caution">
    <text evidence="3">The sequence shown here is derived from an EMBL/GenBank/DDBJ whole genome shotgun (WGS) entry which is preliminary data.</text>
</comment>
<dbReference type="PROSITE" id="PS51318">
    <property type="entry name" value="TAT"/>
    <property type="match status" value="1"/>
</dbReference>
<feature type="signal peptide" evidence="2">
    <location>
        <begin position="1"/>
        <end position="36"/>
    </location>
</feature>
<dbReference type="InterPro" id="IPR053784">
    <property type="entry name" value="Choice_anch_U_dom"/>
</dbReference>
<proteinExistence type="predicted"/>
<evidence type="ECO:0000313" key="4">
    <source>
        <dbReference type="Proteomes" id="UP001172708"/>
    </source>
</evidence>
<evidence type="ECO:0000313" key="3">
    <source>
        <dbReference type="EMBL" id="MDN4479589.1"/>
    </source>
</evidence>
<feature type="chain" id="PRO_5045605384" evidence="2">
    <location>
        <begin position="37"/>
        <end position="424"/>
    </location>
</feature>
<evidence type="ECO:0000256" key="1">
    <source>
        <dbReference type="SAM" id="MobiDB-lite"/>
    </source>
</evidence>
<dbReference type="NCBIfam" id="NF041766">
    <property type="entry name" value="choice_anch_U"/>
    <property type="match status" value="1"/>
</dbReference>
<protein>
    <submittedName>
        <fullName evidence="3">Choice-of-anchor U domain-containing protein</fullName>
    </submittedName>
</protein>
<dbReference type="InterPro" id="IPR006311">
    <property type="entry name" value="TAT_signal"/>
</dbReference>
<sequence length="424" mass="44050">MTITTRSSSPLETMRRRPLAMLAAAGLAGLAGTAIAASATAVVAAEDGAPAPIVVGFESEETSDVNLVERVAADDAMPAAAGCFYGAAPVTNYSTHGSDGFVNTAYAGYSSVYPEGGYTASADFYLAADAEQGQFSWSHGVNGTDGVHQRDFIFHAGSTGSGTWNVGASYSATTTDPYVTSYPVEPLTISTEGWYTFQHTIRDQDGLLYVDLTVLDDAGATLAEWTLGGQEADVIADAVGGNRYGWLVNNPFAGLPIDNVLLDSARPTDTCGPETTPEPSPEPEAPVEEGEPAAEQIAMGDAEVTFEATLGDHPSGELVLSSEYTEDPATIGDLPSDAQFSFGAFSYELNVAEASTATVTIVTETPANTLFKFIDGEWSEYPAEFDGTTITFELTDGGAGDLDGEVNGVIVDPVAPALVATFTG</sequence>
<dbReference type="EMBL" id="JAUHQA010000001">
    <property type="protein sequence ID" value="MDN4479589.1"/>
    <property type="molecule type" value="Genomic_DNA"/>
</dbReference>
<feature type="region of interest" description="Disordered" evidence="1">
    <location>
        <begin position="264"/>
        <end position="290"/>
    </location>
</feature>
<keyword evidence="4" id="KW-1185">Reference proteome</keyword>
<name>A0ABT8GE11_9MICO</name>
<evidence type="ECO:0000256" key="2">
    <source>
        <dbReference type="SAM" id="SignalP"/>
    </source>
</evidence>
<reference evidence="3" key="1">
    <citation type="submission" date="2023-06" db="EMBL/GenBank/DDBJ databases">
        <title>Egi l300058.</title>
        <authorList>
            <person name="Gao L."/>
            <person name="Fang B.-Z."/>
            <person name="Li W.-J."/>
        </authorList>
    </citation>
    <scope>NUCLEOTIDE SEQUENCE</scope>
    <source>
        <strain evidence="3">EGI L300058</strain>
    </source>
</reference>
<gene>
    <name evidence="3" type="ORF">QQX02_01445</name>
</gene>
<accession>A0ABT8GE11</accession>
<keyword evidence="2" id="KW-0732">Signal</keyword>
<dbReference type="RefSeq" id="WP_301140759.1">
    <property type="nucleotide sequence ID" value="NZ_JAUHQA010000001.1"/>
</dbReference>
<dbReference type="Proteomes" id="UP001172708">
    <property type="component" value="Unassembled WGS sequence"/>
</dbReference>